<dbReference type="Proteomes" id="UP000681720">
    <property type="component" value="Unassembled WGS sequence"/>
</dbReference>
<dbReference type="EMBL" id="CAJOBJ010083826">
    <property type="protein sequence ID" value="CAF4512288.1"/>
    <property type="molecule type" value="Genomic_DNA"/>
</dbReference>
<name>A0A8S2XTU5_9BILA</name>
<sequence>SIDVKLSPCGRSIINFRFLLSDENDRVTKLLITLVSTSKELFRELSVVLLADRSDIVVDDD</sequence>
<protein>
    <submittedName>
        <fullName evidence="1">Uncharacterized protein</fullName>
    </submittedName>
</protein>
<gene>
    <name evidence="1" type="ORF">GIL414_LOCUS35227</name>
</gene>
<reference evidence="1" key="1">
    <citation type="submission" date="2021-02" db="EMBL/GenBank/DDBJ databases">
        <authorList>
            <person name="Nowell W R."/>
        </authorList>
    </citation>
    <scope>NUCLEOTIDE SEQUENCE</scope>
</reference>
<proteinExistence type="predicted"/>
<organism evidence="1 2">
    <name type="scientific">Rotaria magnacalcarata</name>
    <dbReference type="NCBI Taxonomy" id="392030"/>
    <lineage>
        <taxon>Eukaryota</taxon>
        <taxon>Metazoa</taxon>
        <taxon>Spiralia</taxon>
        <taxon>Gnathifera</taxon>
        <taxon>Rotifera</taxon>
        <taxon>Eurotatoria</taxon>
        <taxon>Bdelloidea</taxon>
        <taxon>Philodinida</taxon>
        <taxon>Philodinidae</taxon>
        <taxon>Rotaria</taxon>
    </lineage>
</organism>
<dbReference type="AlphaFoldDB" id="A0A8S2XTU5"/>
<evidence type="ECO:0000313" key="2">
    <source>
        <dbReference type="Proteomes" id="UP000681720"/>
    </source>
</evidence>
<feature type="non-terminal residue" evidence="1">
    <location>
        <position position="1"/>
    </location>
</feature>
<comment type="caution">
    <text evidence="1">The sequence shown here is derived from an EMBL/GenBank/DDBJ whole genome shotgun (WGS) entry which is preliminary data.</text>
</comment>
<evidence type="ECO:0000313" key="1">
    <source>
        <dbReference type="EMBL" id="CAF4512288.1"/>
    </source>
</evidence>
<accession>A0A8S2XTU5</accession>